<dbReference type="Pfam" id="PF17103">
    <property type="entry name" value="Stealth_CR4"/>
    <property type="match status" value="1"/>
</dbReference>
<reference evidence="9 10" key="1">
    <citation type="journal article" date="2015" name="Genome Announc.">
        <title>Genome Sequence of Mushroom Soft-Rot Pathogen Janthinobacterium agaricidamnosum.</title>
        <authorList>
            <person name="Graupner K."/>
            <person name="Lackner G."/>
            <person name="Hertweck C."/>
        </authorList>
    </citation>
    <scope>NUCLEOTIDE SEQUENCE [LARGE SCALE GENOMIC DNA]</scope>
    <source>
        <strain evidence="10">NBRC 102515 / DSM 9628</strain>
    </source>
</reference>
<comment type="similarity">
    <text evidence="1">Belongs to the stealth family.</text>
</comment>
<organism evidence="9 10">
    <name type="scientific">Janthinobacterium agaricidamnosum NBRC 102515 = DSM 9628</name>
    <dbReference type="NCBI Taxonomy" id="1349767"/>
    <lineage>
        <taxon>Bacteria</taxon>
        <taxon>Pseudomonadati</taxon>
        <taxon>Pseudomonadota</taxon>
        <taxon>Betaproteobacteria</taxon>
        <taxon>Burkholderiales</taxon>
        <taxon>Oxalobacteraceae</taxon>
        <taxon>Janthinobacterium</taxon>
    </lineage>
</organism>
<dbReference type="GO" id="GO:0016772">
    <property type="term" value="F:transferase activity, transferring phosphorus-containing groups"/>
    <property type="evidence" value="ECO:0007669"/>
    <property type="project" value="InterPro"/>
</dbReference>
<dbReference type="InterPro" id="IPR031358">
    <property type="entry name" value="Stealth_CR1"/>
</dbReference>
<evidence type="ECO:0000259" key="6">
    <source>
        <dbReference type="Pfam" id="PF11380"/>
    </source>
</evidence>
<evidence type="ECO:0000256" key="3">
    <source>
        <dbReference type="ARBA" id="ARBA00022679"/>
    </source>
</evidence>
<keyword evidence="4" id="KW-0270">Exopolysaccharide synthesis</keyword>
<name>W0V6U4_9BURK</name>
<dbReference type="STRING" id="1349767.GJA_3933"/>
<dbReference type="AlphaFoldDB" id="W0V6U4"/>
<dbReference type="PANTHER" id="PTHR24045:SF0">
    <property type="entry name" value="N-ACETYLGLUCOSAMINE-1-PHOSPHOTRANSFERASE SUBUNITS ALPHA_BETA"/>
    <property type="match status" value="1"/>
</dbReference>
<evidence type="ECO:0000256" key="2">
    <source>
        <dbReference type="ARBA" id="ARBA00022423"/>
    </source>
</evidence>
<dbReference type="OrthoDB" id="9776077at2"/>
<keyword evidence="3 9" id="KW-0808">Transferase</keyword>
<accession>W0V6U4</accession>
<dbReference type="EMBL" id="HG322949">
    <property type="protein sequence ID" value="CDG84544.1"/>
    <property type="molecule type" value="Genomic_DNA"/>
</dbReference>
<dbReference type="PANTHER" id="PTHR24045">
    <property type="match status" value="1"/>
</dbReference>
<evidence type="ECO:0000259" key="7">
    <source>
        <dbReference type="Pfam" id="PF17101"/>
    </source>
</evidence>
<evidence type="ECO:0000256" key="1">
    <source>
        <dbReference type="ARBA" id="ARBA00007583"/>
    </source>
</evidence>
<dbReference type="InterPro" id="IPR047141">
    <property type="entry name" value="Stealth"/>
</dbReference>
<dbReference type="InterPro" id="IPR031356">
    <property type="entry name" value="Stealth_CR4"/>
</dbReference>
<feature type="domain" description="Stealth protein CR4 conserved region 4" evidence="8">
    <location>
        <begin position="285"/>
        <end position="322"/>
    </location>
</feature>
<feature type="domain" description="Stealth protein CR2 conserved region 2" evidence="6">
    <location>
        <begin position="50"/>
        <end position="149"/>
    </location>
</feature>
<dbReference type="RefSeq" id="WP_051781081.1">
    <property type="nucleotide sequence ID" value="NZ_BCTH01000013.1"/>
</dbReference>
<dbReference type="GO" id="GO:0000271">
    <property type="term" value="P:polysaccharide biosynthetic process"/>
    <property type="evidence" value="ECO:0007669"/>
    <property type="project" value="UniProtKB-KW"/>
</dbReference>
<evidence type="ECO:0000256" key="4">
    <source>
        <dbReference type="ARBA" id="ARBA00023169"/>
    </source>
</evidence>
<dbReference type="KEGG" id="jag:GJA_3933"/>
<dbReference type="InterPro" id="IPR021520">
    <property type="entry name" value="Stealth_CR2"/>
</dbReference>
<dbReference type="HOGENOM" id="CLU_043224_0_0_4"/>
<dbReference type="PATRIC" id="fig|1349767.4.peg.516"/>
<dbReference type="Proteomes" id="UP000027604">
    <property type="component" value="Chromosome I"/>
</dbReference>
<evidence type="ECO:0000313" key="9">
    <source>
        <dbReference type="EMBL" id="CDG84544.1"/>
    </source>
</evidence>
<evidence type="ECO:0000259" key="8">
    <source>
        <dbReference type="Pfam" id="PF17103"/>
    </source>
</evidence>
<feature type="domain" description="Stealth protein CR1 conserved region 1" evidence="7">
    <location>
        <begin position="8"/>
        <end position="28"/>
    </location>
</feature>
<evidence type="ECO:0000313" key="10">
    <source>
        <dbReference type="Proteomes" id="UP000027604"/>
    </source>
</evidence>
<evidence type="ECO:0000256" key="5">
    <source>
        <dbReference type="ARBA" id="ARBA00032902"/>
    </source>
</evidence>
<protein>
    <recommendedName>
        <fullName evidence="2">Capsular polysaccharide phosphotransferase SacB</fullName>
    </recommendedName>
    <alternativeName>
        <fullName evidence="5">Stealth protein SacB</fullName>
    </alternativeName>
</protein>
<gene>
    <name evidence="9" type="primary">wcwK</name>
    <name evidence="9" type="ORF">GJA_3933</name>
</gene>
<keyword evidence="10" id="KW-1185">Reference proteome</keyword>
<dbReference type="eggNOG" id="COG3868">
    <property type="taxonomic scope" value="Bacteria"/>
</dbReference>
<dbReference type="Pfam" id="PF17101">
    <property type="entry name" value="Stealth_CR1"/>
    <property type="match status" value="1"/>
</dbReference>
<sequence length="324" mass="36904">MNMGQTAIDIVYLWVDGADPDWRARRQSAYAEWLRAHPEQLALYGNVAGRYRDNGELMFNLRALEKFFPGHGRVYLVTDRQTPAWLRPSGRLTIIDHAQLIPEAARPVFDSGHIESYLHHIDGLSERFIYFNDDVFFGAPFDPALWFGQRLTVFTEAAAVAHGDALSADAPAPVNGAVLSQQWLSAQYPDYRHQPRLYSHAPRPMLKSAMQELERLAPELFRQVRSTVFRSWRVPPLVSDLVPRWMVHRGYAQQQVLDPLYISSGAADASAQFDMLKEKFGALPFFCINDTCDDAEDNDPRLLLIADTLARLLPQPSSFEYPRE</sequence>
<proteinExistence type="inferred from homology"/>
<dbReference type="Pfam" id="PF11380">
    <property type="entry name" value="Stealth_CR2"/>
    <property type="match status" value="1"/>
</dbReference>